<dbReference type="InterPro" id="IPR027304">
    <property type="entry name" value="Trigger_fact/SurA_dom_sf"/>
</dbReference>
<name>A0A329TIL1_9FIRM</name>
<evidence type="ECO:0000313" key="17">
    <source>
        <dbReference type="Proteomes" id="UP000251634"/>
    </source>
</evidence>
<keyword evidence="12" id="KW-0963">Cytoplasm</keyword>
<dbReference type="GO" id="GO:0003755">
    <property type="term" value="F:peptidyl-prolyl cis-trans isomerase activity"/>
    <property type="evidence" value="ECO:0007669"/>
    <property type="project" value="UniProtKB-UniRule"/>
</dbReference>
<dbReference type="HAMAP" id="MF_00303">
    <property type="entry name" value="Trigger_factor_Tig"/>
    <property type="match status" value="1"/>
</dbReference>
<evidence type="ECO:0000256" key="10">
    <source>
        <dbReference type="ARBA" id="ARBA00024849"/>
    </source>
</evidence>
<keyword evidence="8 12" id="KW-0413">Isomerase</keyword>
<dbReference type="Pfam" id="PF05697">
    <property type="entry name" value="Trigger_N"/>
    <property type="match status" value="1"/>
</dbReference>
<dbReference type="NCBIfam" id="TIGR00115">
    <property type="entry name" value="tig"/>
    <property type="match status" value="1"/>
</dbReference>
<dbReference type="PROSITE" id="PS50059">
    <property type="entry name" value="FKBP_PPIASE"/>
    <property type="match status" value="1"/>
</dbReference>
<dbReference type="SUPFAM" id="SSF102735">
    <property type="entry name" value="Trigger factor ribosome-binding domain"/>
    <property type="match status" value="1"/>
</dbReference>
<proteinExistence type="inferred from homology"/>
<dbReference type="RefSeq" id="WP_112116159.1">
    <property type="nucleotide sequence ID" value="NZ_PRKZ01000009.1"/>
</dbReference>
<keyword evidence="9 12" id="KW-0131">Cell cycle</keyword>
<dbReference type="FunFam" id="3.10.50.40:FF:000001">
    <property type="entry name" value="Trigger factor"/>
    <property type="match status" value="1"/>
</dbReference>
<evidence type="ECO:0000256" key="8">
    <source>
        <dbReference type="ARBA" id="ARBA00023235"/>
    </source>
</evidence>
<feature type="domain" description="PPIase FKBP-type" evidence="15">
    <location>
        <begin position="167"/>
        <end position="227"/>
    </location>
</feature>
<dbReference type="InterPro" id="IPR001179">
    <property type="entry name" value="PPIase_FKBP_dom"/>
</dbReference>
<comment type="function">
    <text evidence="10 12">Involved in protein export. Acts as a chaperone by maintaining the newly synthesized protein in an open conformation. Functions as a peptidyl-prolyl cis-trans isomerase.</text>
</comment>
<evidence type="ECO:0000259" key="15">
    <source>
        <dbReference type="PROSITE" id="PS50059"/>
    </source>
</evidence>
<dbReference type="InterPro" id="IPR036611">
    <property type="entry name" value="Trigger_fac_ribosome-bd_sf"/>
</dbReference>
<comment type="subcellular location">
    <subcellularLocation>
        <location evidence="12">Cytoplasm</location>
    </subcellularLocation>
    <text evidence="12">About half TF is bound to the ribosome near the polypeptide exit tunnel while the other half is free in the cytoplasm.</text>
</comment>
<dbReference type="AlphaFoldDB" id="A0A329TIL1"/>
<dbReference type="EMBL" id="PRKZ01000009">
    <property type="protein sequence ID" value="RAW48346.1"/>
    <property type="molecule type" value="Genomic_DNA"/>
</dbReference>
<evidence type="ECO:0000256" key="12">
    <source>
        <dbReference type="HAMAP-Rule" id="MF_00303"/>
    </source>
</evidence>
<dbReference type="Gene3D" id="3.10.50.40">
    <property type="match status" value="1"/>
</dbReference>
<dbReference type="InterPro" id="IPR008881">
    <property type="entry name" value="Trigger_fac_ribosome-bd_bac"/>
</dbReference>
<comment type="catalytic activity">
    <reaction evidence="1 12 13">
        <text>[protein]-peptidylproline (omega=180) = [protein]-peptidylproline (omega=0)</text>
        <dbReference type="Rhea" id="RHEA:16237"/>
        <dbReference type="Rhea" id="RHEA-COMP:10747"/>
        <dbReference type="Rhea" id="RHEA-COMP:10748"/>
        <dbReference type="ChEBI" id="CHEBI:83833"/>
        <dbReference type="ChEBI" id="CHEBI:83834"/>
        <dbReference type="EC" id="5.2.1.8"/>
    </reaction>
</comment>
<dbReference type="SUPFAM" id="SSF109998">
    <property type="entry name" value="Triger factor/SurA peptide-binding domain-like"/>
    <property type="match status" value="1"/>
</dbReference>
<dbReference type="Proteomes" id="UP000251634">
    <property type="component" value="Unassembled WGS sequence"/>
</dbReference>
<evidence type="ECO:0000313" key="16">
    <source>
        <dbReference type="EMBL" id="RAW48346.1"/>
    </source>
</evidence>
<gene>
    <name evidence="12" type="primary">tig</name>
    <name evidence="16" type="ORF">C4N25_11275</name>
</gene>
<evidence type="ECO:0000256" key="1">
    <source>
        <dbReference type="ARBA" id="ARBA00000971"/>
    </source>
</evidence>
<evidence type="ECO:0000256" key="11">
    <source>
        <dbReference type="ARBA" id="ARBA00029986"/>
    </source>
</evidence>
<evidence type="ECO:0000256" key="4">
    <source>
        <dbReference type="ARBA" id="ARBA00016902"/>
    </source>
</evidence>
<keyword evidence="5 12" id="KW-0132">Cell division</keyword>
<dbReference type="PIRSF" id="PIRSF003095">
    <property type="entry name" value="Trigger_factor"/>
    <property type="match status" value="1"/>
</dbReference>
<evidence type="ECO:0000256" key="7">
    <source>
        <dbReference type="ARBA" id="ARBA00023186"/>
    </source>
</evidence>
<dbReference type="EC" id="5.2.1.8" evidence="3 12"/>
<reference evidence="16 17" key="1">
    <citation type="submission" date="2018-02" db="EMBL/GenBank/DDBJ databases">
        <title>Complete genome sequencing of Faecalibacterium prausnitzii strains isolated from the human gut.</title>
        <authorList>
            <person name="Fitzgerald B.C."/>
            <person name="Shkoporov A.N."/>
            <person name="Ross P.R."/>
            <person name="Hill C."/>
        </authorList>
    </citation>
    <scope>NUCLEOTIDE SEQUENCE [LARGE SCALE GENOMIC DNA]</scope>
    <source>
        <strain evidence="16 17">APC942/8-14-2</strain>
    </source>
</reference>
<evidence type="ECO:0000256" key="9">
    <source>
        <dbReference type="ARBA" id="ARBA00023306"/>
    </source>
</evidence>
<evidence type="ECO:0000256" key="6">
    <source>
        <dbReference type="ARBA" id="ARBA00023110"/>
    </source>
</evidence>
<comment type="similarity">
    <text evidence="2 12 14">Belongs to the FKBP-type PPIase family. Tig subfamily.</text>
</comment>
<evidence type="ECO:0000256" key="14">
    <source>
        <dbReference type="RuleBase" id="RU003914"/>
    </source>
</evidence>
<dbReference type="InterPro" id="IPR008880">
    <property type="entry name" value="Trigger_fac_C"/>
</dbReference>
<dbReference type="InterPro" id="IPR005215">
    <property type="entry name" value="Trig_fac"/>
</dbReference>
<comment type="domain">
    <text evidence="12">Consists of 3 domains; the N-terminus binds the ribosome, the middle domain has PPIase activity, while the C-terminus has intrinsic chaperone activity on its own.</text>
</comment>
<dbReference type="InterPro" id="IPR046357">
    <property type="entry name" value="PPIase_dom_sf"/>
</dbReference>
<evidence type="ECO:0000256" key="2">
    <source>
        <dbReference type="ARBA" id="ARBA00005464"/>
    </source>
</evidence>
<dbReference type="Gene3D" id="1.10.3120.10">
    <property type="entry name" value="Trigger factor, C-terminal domain"/>
    <property type="match status" value="1"/>
</dbReference>
<comment type="caution">
    <text evidence="16">The sequence shown here is derived from an EMBL/GenBank/DDBJ whole genome shotgun (WGS) entry which is preliminary data.</text>
</comment>
<dbReference type="GO" id="GO:0005737">
    <property type="term" value="C:cytoplasm"/>
    <property type="evidence" value="ECO:0007669"/>
    <property type="project" value="UniProtKB-SubCell"/>
</dbReference>
<evidence type="ECO:0000256" key="13">
    <source>
        <dbReference type="PROSITE-ProRule" id="PRU00277"/>
    </source>
</evidence>
<dbReference type="Gene3D" id="3.30.70.1050">
    <property type="entry name" value="Trigger factor ribosome-binding domain"/>
    <property type="match status" value="1"/>
</dbReference>
<sequence>MKLVSVETPEKSVCKMTFSASAEELEAASNAVYERTRASYTIKGFAKGEADRAQIEADRGEHTFWYDAINDLMDKDVPALYDAAMKEHGFRAVDEPTYDLVSVKKDEGFVATATTALQPELKLAQTSGFKVECVTPAVTDKEIDNVLEHRRQASAELVPHKGPAVKGNIVHIDYEGQMDGQPFKGGSAKNQTLQLGSSRMIPGFEEGILGHKGGEEFDIFVTFPTRYHVKDLAGKPAVFKIKLIDVCVRQLPALNSDFAKKAGKVDTMEAFREQIRQQIHDGKHASALNRAKDQVLTQLANAAEGEIPSVLVESTYQREMENIQQQLQMQRVSLDHYLSQVHQTRETFTANVHKAAENNTRARMALLQVAQQENLVPTDEEMTAKMQERADKLKKPLEEIMAKSNVESIRRNEAIRRAADWVIEHSTIEEK</sequence>
<dbReference type="GO" id="GO:0015031">
    <property type="term" value="P:protein transport"/>
    <property type="evidence" value="ECO:0007669"/>
    <property type="project" value="UniProtKB-UniRule"/>
</dbReference>
<dbReference type="Pfam" id="PF05698">
    <property type="entry name" value="Trigger_C"/>
    <property type="match status" value="1"/>
</dbReference>
<accession>A0A329TIL1</accession>
<keyword evidence="6 12" id="KW-0697">Rotamase</keyword>
<dbReference type="GO" id="GO:0006457">
    <property type="term" value="P:protein folding"/>
    <property type="evidence" value="ECO:0007669"/>
    <property type="project" value="UniProtKB-UniRule"/>
</dbReference>
<protein>
    <recommendedName>
        <fullName evidence="4 12">Trigger factor</fullName>
        <shortName evidence="12">TF</shortName>
        <ecNumber evidence="3 12">5.2.1.8</ecNumber>
    </recommendedName>
    <alternativeName>
        <fullName evidence="11 12">PPIase</fullName>
    </alternativeName>
</protein>
<keyword evidence="7 12" id="KW-0143">Chaperone</keyword>
<dbReference type="GO" id="GO:0051301">
    <property type="term" value="P:cell division"/>
    <property type="evidence" value="ECO:0007669"/>
    <property type="project" value="UniProtKB-KW"/>
</dbReference>
<evidence type="ECO:0000256" key="3">
    <source>
        <dbReference type="ARBA" id="ARBA00013194"/>
    </source>
</evidence>
<evidence type="ECO:0000256" key="5">
    <source>
        <dbReference type="ARBA" id="ARBA00022618"/>
    </source>
</evidence>
<organism evidence="16 17">
    <name type="scientific">Faecalibacterium prausnitzii</name>
    <dbReference type="NCBI Taxonomy" id="853"/>
    <lineage>
        <taxon>Bacteria</taxon>
        <taxon>Bacillati</taxon>
        <taxon>Bacillota</taxon>
        <taxon>Clostridia</taxon>
        <taxon>Eubacteriales</taxon>
        <taxon>Oscillospiraceae</taxon>
        <taxon>Faecalibacterium</taxon>
    </lineage>
</organism>
<dbReference type="SUPFAM" id="SSF54534">
    <property type="entry name" value="FKBP-like"/>
    <property type="match status" value="1"/>
</dbReference>
<dbReference type="InterPro" id="IPR037041">
    <property type="entry name" value="Trigger_fac_C_sf"/>
</dbReference>
<dbReference type="Pfam" id="PF00254">
    <property type="entry name" value="FKBP_C"/>
    <property type="match status" value="1"/>
</dbReference>